<keyword evidence="2" id="KW-1185">Reference proteome</keyword>
<dbReference type="InterPro" id="IPR008320">
    <property type="entry name" value="UCP032025"/>
</dbReference>
<dbReference type="EMBL" id="JBHUEN010000018">
    <property type="protein sequence ID" value="MFD1881370.1"/>
    <property type="molecule type" value="Genomic_DNA"/>
</dbReference>
<reference evidence="2" key="1">
    <citation type="journal article" date="2019" name="Int. J. Syst. Evol. Microbiol.">
        <title>The Global Catalogue of Microorganisms (GCM) 10K type strain sequencing project: providing services to taxonomists for standard genome sequencing and annotation.</title>
        <authorList>
            <consortium name="The Broad Institute Genomics Platform"/>
            <consortium name="The Broad Institute Genome Sequencing Center for Infectious Disease"/>
            <person name="Wu L."/>
            <person name="Ma J."/>
        </authorList>
    </citation>
    <scope>NUCLEOTIDE SEQUENCE [LARGE SCALE GENOMIC DNA]</scope>
    <source>
        <strain evidence="2">CCUG 56029</strain>
    </source>
</reference>
<organism evidence="1 2">
    <name type="scientific">Paracoccus pacificus</name>
    <dbReference type="NCBI Taxonomy" id="1463598"/>
    <lineage>
        <taxon>Bacteria</taxon>
        <taxon>Pseudomonadati</taxon>
        <taxon>Pseudomonadota</taxon>
        <taxon>Alphaproteobacteria</taxon>
        <taxon>Rhodobacterales</taxon>
        <taxon>Paracoccaceae</taxon>
        <taxon>Paracoccus</taxon>
    </lineage>
</organism>
<accession>A0ABW4R6L5</accession>
<proteinExistence type="predicted"/>
<dbReference type="RefSeq" id="WP_379141165.1">
    <property type="nucleotide sequence ID" value="NZ_JBHUEN010000018.1"/>
</dbReference>
<gene>
    <name evidence="1" type="ORF">ACFSCT_06525</name>
</gene>
<dbReference type="Pfam" id="PF07370">
    <property type="entry name" value="DUF1489"/>
    <property type="match status" value="1"/>
</dbReference>
<dbReference type="PIRSF" id="PIRSF032025">
    <property type="entry name" value="UCP032025"/>
    <property type="match status" value="1"/>
</dbReference>
<evidence type="ECO:0000313" key="2">
    <source>
        <dbReference type="Proteomes" id="UP001597213"/>
    </source>
</evidence>
<name>A0ABW4R6L5_9RHOB</name>
<sequence length="139" mass="15269">MTFVHLAKLCVGADSPADLERWIASRWGGGTATHVTRMWPRRADEILAGGSLYWVFKGVMSARQRIIGLDQVTGEDGINRCAIRLDPTLVRVMAVPRRPFQGWRYLSADDAPPDLPAGRETEESLPPAIAAALAEMGLR</sequence>
<dbReference type="Proteomes" id="UP001597213">
    <property type="component" value="Unassembled WGS sequence"/>
</dbReference>
<evidence type="ECO:0000313" key="1">
    <source>
        <dbReference type="EMBL" id="MFD1881370.1"/>
    </source>
</evidence>
<comment type="caution">
    <text evidence="1">The sequence shown here is derived from an EMBL/GenBank/DDBJ whole genome shotgun (WGS) entry which is preliminary data.</text>
</comment>
<protein>
    <submittedName>
        <fullName evidence="1">DUF1489 family protein</fullName>
    </submittedName>
</protein>